<gene>
    <name evidence="1" type="ORF">BXY39_2103</name>
</gene>
<comment type="caution">
    <text evidence="1">The sequence shown here is derived from an EMBL/GenBank/DDBJ whole genome shotgun (WGS) entry which is preliminary data.</text>
</comment>
<dbReference type="InParanoid" id="A0A3M0CE40"/>
<protein>
    <submittedName>
        <fullName evidence="1">Uncharacterized protein</fullName>
    </submittedName>
</protein>
<dbReference type="Proteomes" id="UP000271227">
    <property type="component" value="Unassembled WGS sequence"/>
</dbReference>
<keyword evidence="2" id="KW-1185">Reference proteome</keyword>
<evidence type="ECO:0000313" key="1">
    <source>
        <dbReference type="EMBL" id="RMB08008.1"/>
    </source>
</evidence>
<accession>A0A3M0CE40</accession>
<dbReference type="EMBL" id="REFR01000011">
    <property type="protein sequence ID" value="RMB08008.1"/>
    <property type="molecule type" value="Genomic_DNA"/>
</dbReference>
<dbReference type="RefSeq" id="WP_121938760.1">
    <property type="nucleotide sequence ID" value="NZ_REFR01000011.1"/>
</dbReference>
<dbReference type="AlphaFoldDB" id="A0A3M0CE40"/>
<evidence type="ECO:0000313" key="2">
    <source>
        <dbReference type="Proteomes" id="UP000271227"/>
    </source>
</evidence>
<proteinExistence type="predicted"/>
<name>A0A3M0CE40_9PROT</name>
<reference evidence="1 2" key="1">
    <citation type="submission" date="2018-10" db="EMBL/GenBank/DDBJ databases">
        <title>Genomic Encyclopedia of Archaeal and Bacterial Type Strains, Phase II (KMG-II): from individual species to whole genera.</title>
        <authorList>
            <person name="Goeker M."/>
        </authorList>
    </citation>
    <scope>NUCLEOTIDE SEQUENCE [LARGE SCALE GENOMIC DNA]</scope>
    <source>
        <strain evidence="1 2">DSM 25217</strain>
    </source>
</reference>
<organism evidence="1 2">
    <name type="scientific">Eilatimonas milleporae</name>
    <dbReference type="NCBI Taxonomy" id="911205"/>
    <lineage>
        <taxon>Bacteria</taxon>
        <taxon>Pseudomonadati</taxon>
        <taxon>Pseudomonadota</taxon>
        <taxon>Alphaproteobacteria</taxon>
        <taxon>Kordiimonadales</taxon>
        <taxon>Kordiimonadaceae</taxon>
        <taxon>Eilatimonas</taxon>
    </lineage>
</organism>
<sequence length="376" mass="38804">MSTDFLAGVNASLLNDTSTSLFPSIKDKIGGTSTITVEGVKVSVTWSLTEAPVFDFSQSGTAAFKVDLSLGISVTPEGGKPSSTKVPATADAQAAITGSGDLSFSVTDMTFNSEDPFLQKVLDIKKPEIIGQVQSLLSAIQLPIGPIEGTSFQGYAVAVVSDALNVGATISGGASISSSAPTSTDLGLGLVLSNGLMQNVVRNVWWNHTEKSFRPNSDTTVNINGYSFSVSGGRLNLALNLGGKYELDVGIGTAKWNIDIGTVHVTLNISIDDKNNVNLAGGSVSTPSVSIKPDNFLATITSIAAGPIVTLILNEVVANMIPGQIKDHLAGTIYTVPTVSSSFQGVDFSLTPDKLSLTVNGSEVDVRGSASVSVTS</sequence>